<feature type="region of interest" description="Disordered" evidence="7">
    <location>
        <begin position="1"/>
        <end position="21"/>
    </location>
</feature>
<feature type="transmembrane region" description="Helical" evidence="6">
    <location>
        <begin position="647"/>
        <end position="667"/>
    </location>
</feature>
<dbReference type="PANTHER" id="PTHR12308">
    <property type="entry name" value="ANOCTAMIN"/>
    <property type="match status" value="1"/>
</dbReference>
<keyword evidence="3 6" id="KW-0812">Transmembrane</keyword>
<dbReference type="AlphaFoldDB" id="A0A9N9X3R1"/>
<protein>
    <recommendedName>
        <fullName evidence="6">Anoctamin</fullName>
    </recommendedName>
</protein>
<feature type="compositionally biased region" description="Polar residues" evidence="7">
    <location>
        <begin position="9"/>
        <end position="18"/>
    </location>
</feature>
<dbReference type="GO" id="GO:0005254">
    <property type="term" value="F:chloride channel activity"/>
    <property type="evidence" value="ECO:0007669"/>
    <property type="project" value="TreeGrafter"/>
</dbReference>
<evidence type="ECO:0000313" key="9">
    <source>
        <dbReference type="EMBL" id="CAG9826102.1"/>
    </source>
</evidence>
<evidence type="ECO:0000256" key="6">
    <source>
        <dbReference type="RuleBase" id="RU280814"/>
    </source>
</evidence>
<organism evidence="9 10">
    <name type="scientific">Diabrotica balteata</name>
    <name type="common">Banded cucumber beetle</name>
    <dbReference type="NCBI Taxonomy" id="107213"/>
    <lineage>
        <taxon>Eukaryota</taxon>
        <taxon>Metazoa</taxon>
        <taxon>Ecdysozoa</taxon>
        <taxon>Arthropoda</taxon>
        <taxon>Hexapoda</taxon>
        <taxon>Insecta</taxon>
        <taxon>Pterygota</taxon>
        <taxon>Neoptera</taxon>
        <taxon>Endopterygota</taxon>
        <taxon>Coleoptera</taxon>
        <taxon>Polyphaga</taxon>
        <taxon>Cucujiformia</taxon>
        <taxon>Chrysomeloidea</taxon>
        <taxon>Chrysomelidae</taxon>
        <taxon>Galerucinae</taxon>
        <taxon>Diabroticina</taxon>
        <taxon>Diabroticites</taxon>
        <taxon>Diabrotica</taxon>
    </lineage>
</organism>
<keyword evidence="4 6" id="KW-1133">Transmembrane helix</keyword>
<dbReference type="OrthoDB" id="296386at2759"/>
<feature type="transmembrane region" description="Helical" evidence="6">
    <location>
        <begin position="307"/>
        <end position="325"/>
    </location>
</feature>
<evidence type="ECO:0000313" key="10">
    <source>
        <dbReference type="Proteomes" id="UP001153709"/>
    </source>
</evidence>
<reference evidence="9" key="1">
    <citation type="submission" date="2022-01" db="EMBL/GenBank/DDBJ databases">
        <authorList>
            <person name="King R."/>
        </authorList>
    </citation>
    <scope>NUCLEOTIDE SEQUENCE</scope>
</reference>
<keyword evidence="10" id="KW-1185">Reference proteome</keyword>
<feature type="transmembrane region" description="Helical" evidence="6">
    <location>
        <begin position="277"/>
        <end position="301"/>
    </location>
</feature>
<name>A0A9N9X3R1_DIABA</name>
<sequence>MERLHQTETHSVSSNLNYSGDEDEEKDLFINSLWNIHKTLVALRGHMSPISSKVDTEILGHMDPMSPKVDTEILGKDLFEIDEKYLPPTYLVIQLSADIPVKTLTWLIEKLRGKKRDGGGELIVIKQPVNPEGLLVLHVSATKLKLLEAAEEMEFMKEDKTGKVKEFSVQFLEDFLPGSMQVDNLFSLTERQTITRHEVENIRALSEDKHIPGYPETHLYTGQSIVGVCQKYELIKSMYALHDREVLKKLGRSWYMSIFGKQPYDEIKNYFGEAVTLYFHFLGFYTDALIIPVLLGLLQLLFSRETVPFFCIFNVVWLTLVLEIWRRKSNEYAYKWGTIGMTSMDEPRPNFRGAMGVDSITGKVQPQAPRYLTYVKMYAVSIPIVFVCLTVAFVIMLASLWAEAYAKESEEWQAYVSLPSTIYTVVVLIMNAYYRRLATFLTEWENHRTQSQFERHRVTKLVLFEFVNNFMSLFYIAFITKDMENLKSQLQTMLIITQTVNHFQETIQPLAIKYYMMKVHNLKFNFFPKKLDPKSPKLLLEKNISKVTEDNKLSNIIMPELPPNDPRIKLADEEAEMEPYEGTYDDYLELFTQFGYVFLFSSVYPLAALWAYLNNLIEIRADAFKFCKVFQRPMCRRVKDIGAWQRSFEILSALSILTNCGLLYLSQPLRQSIPTFSDVQWLLLFVVLEHLMLGIRFLLHIAISDKPEWVRVALAKENYESKQALKYEKSQKNKGLLTRKFKTVDESRANR</sequence>
<dbReference type="PANTHER" id="PTHR12308:SF74">
    <property type="entry name" value="ANOCTAMIN"/>
    <property type="match status" value="1"/>
</dbReference>
<feature type="transmembrane region" description="Helical" evidence="6">
    <location>
        <begin position="414"/>
        <end position="434"/>
    </location>
</feature>
<proteinExistence type="inferred from homology"/>
<evidence type="ECO:0000256" key="5">
    <source>
        <dbReference type="ARBA" id="ARBA00023136"/>
    </source>
</evidence>
<feature type="domain" description="Anoctamin transmembrane" evidence="8">
    <location>
        <begin position="267"/>
        <end position="716"/>
    </location>
</feature>
<evidence type="ECO:0000259" key="8">
    <source>
        <dbReference type="Pfam" id="PF04547"/>
    </source>
</evidence>
<comment type="similarity">
    <text evidence="2 6">Belongs to the anoctamin family.</text>
</comment>
<dbReference type="GO" id="GO:0005886">
    <property type="term" value="C:plasma membrane"/>
    <property type="evidence" value="ECO:0007669"/>
    <property type="project" value="TreeGrafter"/>
</dbReference>
<feature type="transmembrane region" description="Helical" evidence="6">
    <location>
        <begin position="679"/>
        <end position="699"/>
    </location>
</feature>
<dbReference type="EMBL" id="OU898276">
    <property type="protein sequence ID" value="CAG9826102.1"/>
    <property type="molecule type" value="Genomic_DNA"/>
</dbReference>
<feature type="transmembrane region" description="Helical" evidence="6">
    <location>
        <begin position="377"/>
        <end position="402"/>
    </location>
</feature>
<evidence type="ECO:0000256" key="1">
    <source>
        <dbReference type="ARBA" id="ARBA00004141"/>
    </source>
</evidence>
<feature type="transmembrane region" description="Helical" evidence="6">
    <location>
        <begin position="594"/>
        <end position="613"/>
    </location>
</feature>
<dbReference type="Pfam" id="PF04547">
    <property type="entry name" value="Anoctamin"/>
    <property type="match status" value="1"/>
</dbReference>
<keyword evidence="5 6" id="KW-0472">Membrane</keyword>
<evidence type="ECO:0000256" key="2">
    <source>
        <dbReference type="ARBA" id="ARBA00009671"/>
    </source>
</evidence>
<accession>A0A9N9X3R1</accession>
<gene>
    <name evidence="9" type="ORF">DIABBA_LOCUS246</name>
</gene>
<evidence type="ECO:0000256" key="7">
    <source>
        <dbReference type="SAM" id="MobiDB-lite"/>
    </source>
</evidence>
<evidence type="ECO:0000256" key="3">
    <source>
        <dbReference type="ARBA" id="ARBA00022692"/>
    </source>
</evidence>
<dbReference type="InterPro" id="IPR049452">
    <property type="entry name" value="Anoctamin_TM"/>
</dbReference>
<comment type="subcellular location">
    <subcellularLocation>
        <location evidence="1 6">Membrane</location>
        <topology evidence="1 6">Multi-pass membrane protein</topology>
    </subcellularLocation>
</comment>
<feature type="transmembrane region" description="Helical" evidence="6">
    <location>
        <begin position="461"/>
        <end position="480"/>
    </location>
</feature>
<evidence type="ECO:0000256" key="4">
    <source>
        <dbReference type="ARBA" id="ARBA00022989"/>
    </source>
</evidence>
<dbReference type="InterPro" id="IPR007632">
    <property type="entry name" value="Anoctamin"/>
</dbReference>
<dbReference type="Proteomes" id="UP001153709">
    <property type="component" value="Chromosome 1"/>
</dbReference>